<reference evidence="1" key="1">
    <citation type="submission" date="2021-06" db="EMBL/GenBank/DDBJ databases">
        <title>Parelaphostrongylus tenuis whole genome reference sequence.</title>
        <authorList>
            <person name="Garwood T.J."/>
            <person name="Larsen P.A."/>
            <person name="Fountain-Jones N.M."/>
            <person name="Garbe J.R."/>
            <person name="Macchietto M.G."/>
            <person name="Kania S.A."/>
            <person name="Gerhold R.W."/>
            <person name="Richards J.E."/>
            <person name="Wolf T.M."/>
        </authorList>
    </citation>
    <scope>NUCLEOTIDE SEQUENCE</scope>
    <source>
        <strain evidence="1">MNPRO001-30</strain>
        <tissue evidence="1">Meninges</tissue>
    </source>
</reference>
<accession>A0AAD5RDP8</accession>
<keyword evidence="2" id="KW-1185">Reference proteome</keyword>
<evidence type="ECO:0000313" key="2">
    <source>
        <dbReference type="Proteomes" id="UP001196413"/>
    </source>
</evidence>
<protein>
    <submittedName>
        <fullName evidence="1">Uncharacterized protein</fullName>
    </submittedName>
</protein>
<dbReference type="Proteomes" id="UP001196413">
    <property type="component" value="Unassembled WGS sequence"/>
</dbReference>
<dbReference type="EMBL" id="JAHQIW010007453">
    <property type="protein sequence ID" value="KAJ1374364.1"/>
    <property type="molecule type" value="Genomic_DNA"/>
</dbReference>
<gene>
    <name evidence="1" type="ORF">KIN20_037037</name>
</gene>
<evidence type="ECO:0000313" key="1">
    <source>
        <dbReference type="EMBL" id="KAJ1374364.1"/>
    </source>
</evidence>
<comment type="caution">
    <text evidence="1">The sequence shown here is derived from an EMBL/GenBank/DDBJ whole genome shotgun (WGS) entry which is preliminary data.</text>
</comment>
<sequence length="147" mass="16724">MPQDRKIDMLLSVLEMDRFIVLVNEKENLAELLKGYAEEQRDYVERALESAYHSQRAKTITELGKCGLFTGLGDLSRLNGKIQQAIQEVQQIFHHFSLQYVHIKIKRKPFKSGTQSAIGLLNMSEGADHFPVILMNFSTPRNGGLYA</sequence>
<dbReference type="AlphaFoldDB" id="A0AAD5RDP8"/>
<proteinExistence type="predicted"/>
<organism evidence="1 2">
    <name type="scientific">Parelaphostrongylus tenuis</name>
    <name type="common">Meningeal worm</name>
    <dbReference type="NCBI Taxonomy" id="148309"/>
    <lineage>
        <taxon>Eukaryota</taxon>
        <taxon>Metazoa</taxon>
        <taxon>Ecdysozoa</taxon>
        <taxon>Nematoda</taxon>
        <taxon>Chromadorea</taxon>
        <taxon>Rhabditida</taxon>
        <taxon>Rhabditina</taxon>
        <taxon>Rhabditomorpha</taxon>
        <taxon>Strongyloidea</taxon>
        <taxon>Metastrongylidae</taxon>
        <taxon>Parelaphostrongylus</taxon>
    </lineage>
</organism>
<name>A0AAD5RDP8_PARTN</name>